<sequence length="522" mass="58768">MLSNTFSLESIPINTSLLLTASFALVPFLIWGIVSLFDDAAKYPSSLPKISISNDNTSADKTHAAGSFPSLAAGLKSVYPKFREAVYVVTGNSPVNWKNFVIIPPKWVDDLKNLPEDKLSFNQSIYDRFNSKLVHMTLKDPSHTPVFLKSVSVDLTRHIAKIMGDLDEELTYAFEKLLPACDDWTEVYPGKLLPEVVALASGRIFVGLPLCRDPEFVKSTITFTVDVFLAGEELNKYPKVLRPLIAPWLKLVKICKQQHLTMERLLKPHLEERSTMMKRGEELPSDMMTWVIKNSDDKDKFDLEHQASCQLNVSLAAIHTTTMTASHAWLDMTARPEYLEPLREEWSEVLATEPTGVISKTSMPKLKKLDSFLKESQRLSPLGATAFERKVTGPFILPDGTKLEKGFYLAVAAEAVGLDESLWDRPDQFDGFRFEKLRQVAGNESRYQFATTGVESMHFGHGKHACPGRFFAANEIKLILAYLFRNYDMKFPEGEGRPKNIQTPSGKIPDYSKPVLLKKRSV</sequence>
<dbReference type="InterPro" id="IPR017972">
    <property type="entry name" value="Cyt_P450_CS"/>
</dbReference>
<evidence type="ECO:0000256" key="4">
    <source>
        <dbReference type="ARBA" id="ARBA00023002"/>
    </source>
</evidence>
<keyword evidence="3 7" id="KW-0479">Metal-binding</keyword>
<keyword evidence="7 8" id="KW-0349">Heme</keyword>
<comment type="similarity">
    <text evidence="2 8">Belongs to the cytochrome P450 family.</text>
</comment>
<dbReference type="Gene3D" id="1.10.630.10">
    <property type="entry name" value="Cytochrome P450"/>
    <property type="match status" value="1"/>
</dbReference>
<dbReference type="AlphaFoldDB" id="A0A8H3FD31"/>
<keyword evidence="5 7" id="KW-0408">Iron</keyword>
<accession>A0A8H3FD31</accession>
<proteinExistence type="inferred from homology"/>
<evidence type="ECO:0000256" key="1">
    <source>
        <dbReference type="ARBA" id="ARBA00001971"/>
    </source>
</evidence>
<dbReference type="Proteomes" id="UP000664169">
    <property type="component" value="Unassembled WGS sequence"/>
</dbReference>
<dbReference type="EMBL" id="CAJPDQ010000015">
    <property type="protein sequence ID" value="CAF9919813.1"/>
    <property type="molecule type" value="Genomic_DNA"/>
</dbReference>
<dbReference type="SUPFAM" id="SSF48264">
    <property type="entry name" value="Cytochrome P450"/>
    <property type="match status" value="1"/>
</dbReference>
<evidence type="ECO:0000256" key="5">
    <source>
        <dbReference type="ARBA" id="ARBA00023004"/>
    </source>
</evidence>
<dbReference type="InterPro" id="IPR001128">
    <property type="entry name" value="Cyt_P450"/>
</dbReference>
<dbReference type="PANTHER" id="PTHR46206">
    <property type="entry name" value="CYTOCHROME P450"/>
    <property type="match status" value="1"/>
</dbReference>
<evidence type="ECO:0000256" key="3">
    <source>
        <dbReference type="ARBA" id="ARBA00022723"/>
    </source>
</evidence>
<keyword evidence="6 8" id="KW-0503">Monooxygenase</keyword>
<dbReference type="InterPro" id="IPR036396">
    <property type="entry name" value="Cyt_P450_sf"/>
</dbReference>
<organism evidence="10 11">
    <name type="scientific">Gomphillus americanus</name>
    <dbReference type="NCBI Taxonomy" id="1940652"/>
    <lineage>
        <taxon>Eukaryota</taxon>
        <taxon>Fungi</taxon>
        <taxon>Dikarya</taxon>
        <taxon>Ascomycota</taxon>
        <taxon>Pezizomycotina</taxon>
        <taxon>Lecanoromycetes</taxon>
        <taxon>OSLEUM clade</taxon>
        <taxon>Ostropomycetidae</taxon>
        <taxon>Ostropales</taxon>
        <taxon>Graphidaceae</taxon>
        <taxon>Gomphilloideae</taxon>
        <taxon>Gomphillus</taxon>
    </lineage>
</organism>
<evidence type="ECO:0000256" key="2">
    <source>
        <dbReference type="ARBA" id="ARBA00010617"/>
    </source>
</evidence>
<evidence type="ECO:0000256" key="6">
    <source>
        <dbReference type="ARBA" id="ARBA00023033"/>
    </source>
</evidence>
<dbReference type="Pfam" id="PF00067">
    <property type="entry name" value="p450"/>
    <property type="match status" value="1"/>
</dbReference>
<keyword evidence="9" id="KW-0812">Transmembrane</keyword>
<dbReference type="GO" id="GO:0005506">
    <property type="term" value="F:iron ion binding"/>
    <property type="evidence" value="ECO:0007669"/>
    <property type="project" value="InterPro"/>
</dbReference>
<evidence type="ECO:0008006" key="12">
    <source>
        <dbReference type="Google" id="ProtNLM"/>
    </source>
</evidence>
<evidence type="ECO:0000313" key="10">
    <source>
        <dbReference type="EMBL" id="CAF9919813.1"/>
    </source>
</evidence>
<evidence type="ECO:0000256" key="7">
    <source>
        <dbReference type="PIRSR" id="PIRSR602401-1"/>
    </source>
</evidence>
<dbReference type="PROSITE" id="PS00086">
    <property type="entry name" value="CYTOCHROME_P450"/>
    <property type="match status" value="1"/>
</dbReference>
<keyword evidence="9" id="KW-0472">Membrane</keyword>
<evidence type="ECO:0000256" key="9">
    <source>
        <dbReference type="SAM" id="Phobius"/>
    </source>
</evidence>
<dbReference type="GO" id="GO:0004497">
    <property type="term" value="F:monooxygenase activity"/>
    <property type="evidence" value="ECO:0007669"/>
    <property type="project" value="UniProtKB-KW"/>
</dbReference>
<protein>
    <recommendedName>
        <fullName evidence="12">Cytochrome P450</fullName>
    </recommendedName>
</protein>
<dbReference type="GO" id="GO:0020037">
    <property type="term" value="F:heme binding"/>
    <property type="evidence" value="ECO:0007669"/>
    <property type="project" value="InterPro"/>
</dbReference>
<evidence type="ECO:0000313" key="11">
    <source>
        <dbReference type="Proteomes" id="UP000664169"/>
    </source>
</evidence>
<dbReference type="OrthoDB" id="1844152at2759"/>
<evidence type="ECO:0000256" key="8">
    <source>
        <dbReference type="RuleBase" id="RU000461"/>
    </source>
</evidence>
<keyword evidence="11" id="KW-1185">Reference proteome</keyword>
<reference evidence="10" key="1">
    <citation type="submission" date="2021-03" db="EMBL/GenBank/DDBJ databases">
        <authorList>
            <person name="Tagirdzhanova G."/>
        </authorList>
    </citation>
    <scope>NUCLEOTIDE SEQUENCE</scope>
</reference>
<comment type="cofactor">
    <cofactor evidence="1 7">
        <name>heme</name>
        <dbReference type="ChEBI" id="CHEBI:30413"/>
    </cofactor>
</comment>
<name>A0A8H3FD31_9LECA</name>
<dbReference type="InterPro" id="IPR002401">
    <property type="entry name" value="Cyt_P450_E_grp-I"/>
</dbReference>
<dbReference type="PANTHER" id="PTHR46206:SF6">
    <property type="entry name" value="CYTOCHROME P450 MONOOXYGENASE AN1598-RELATED"/>
    <property type="match status" value="1"/>
</dbReference>
<comment type="caution">
    <text evidence="10">The sequence shown here is derived from an EMBL/GenBank/DDBJ whole genome shotgun (WGS) entry which is preliminary data.</text>
</comment>
<feature type="binding site" description="axial binding residue" evidence="7">
    <location>
        <position position="466"/>
    </location>
    <ligand>
        <name>heme</name>
        <dbReference type="ChEBI" id="CHEBI:30413"/>
    </ligand>
    <ligandPart>
        <name>Fe</name>
        <dbReference type="ChEBI" id="CHEBI:18248"/>
    </ligandPart>
</feature>
<dbReference type="GO" id="GO:0016705">
    <property type="term" value="F:oxidoreductase activity, acting on paired donors, with incorporation or reduction of molecular oxygen"/>
    <property type="evidence" value="ECO:0007669"/>
    <property type="project" value="InterPro"/>
</dbReference>
<dbReference type="PRINTS" id="PR00463">
    <property type="entry name" value="EP450I"/>
</dbReference>
<feature type="transmembrane region" description="Helical" evidence="9">
    <location>
        <begin position="16"/>
        <end position="37"/>
    </location>
</feature>
<dbReference type="CDD" id="cd11041">
    <property type="entry name" value="CYP503A1-like"/>
    <property type="match status" value="1"/>
</dbReference>
<keyword evidence="4 8" id="KW-0560">Oxidoreductase</keyword>
<gene>
    <name evidence="10" type="ORF">GOMPHAMPRED_001878</name>
</gene>
<keyword evidence="9" id="KW-1133">Transmembrane helix</keyword>